<keyword evidence="5 7" id="KW-1133">Transmembrane helix</keyword>
<evidence type="ECO:0000256" key="8">
    <source>
        <dbReference type="SAM" id="SignalP"/>
    </source>
</evidence>
<accession>A0A8C5BDA2</accession>
<dbReference type="Proteomes" id="UP000694546">
    <property type="component" value="Chromosome 8"/>
</dbReference>
<keyword evidence="3" id="KW-1003">Cell membrane</keyword>
<keyword evidence="6 7" id="KW-0472">Membrane</keyword>
<comment type="subcellular location">
    <subcellularLocation>
        <location evidence="1">Cell membrane</location>
        <topology evidence="1">Multi-pass membrane protein</topology>
    </subcellularLocation>
</comment>
<dbReference type="Pfam" id="PF12036">
    <property type="entry name" value="DUF3522"/>
    <property type="match status" value="1"/>
</dbReference>
<feature type="transmembrane region" description="Helical" evidence="7">
    <location>
        <begin position="115"/>
        <end position="134"/>
    </location>
</feature>
<feature type="chain" id="PRO_5046922622" evidence="8">
    <location>
        <begin position="16"/>
        <end position="251"/>
    </location>
</feature>
<name>A0A8C5BDA2_GADMO</name>
<evidence type="ECO:0000256" key="4">
    <source>
        <dbReference type="ARBA" id="ARBA00022692"/>
    </source>
</evidence>
<dbReference type="GO" id="GO:0048742">
    <property type="term" value="P:regulation of skeletal muscle fiber development"/>
    <property type="evidence" value="ECO:0007669"/>
    <property type="project" value="Ensembl"/>
</dbReference>
<reference evidence="9" key="2">
    <citation type="submission" date="2025-09" db="UniProtKB">
        <authorList>
            <consortium name="Ensembl"/>
        </authorList>
    </citation>
    <scope>IDENTIFICATION</scope>
</reference>
<keyword evidence="10" id="KW-1185">Reference proteome</keyword>
<comment type="similarity">
    <text evidence="2">Belongs to the TMEM8 family.</text>
</comment>
<evidence type="ECO:0000256" key="2">
    <source>
        <dbReference type="ARBA" id="ARBA00005542"/>
    </source>
</evidence>
<evidence type="ECO:0000256" key="5">
    <source>
        <dbReference type="ARBA" id="ARBA00022989"/>
    </source>
</evidence>
<keyword evidence="4 7" id="KW-0812">Transmembrane</keyword>
<sequence length="251" mass="27997">MGAFVAKLLLPTVSSLVLLPVASVATKRGFHSEALVYFFTMFFTMILHVCEGPGLSILCFMRHEVLEYFTTYGTALSMWVTLIALGDFDEPRRSSITMFGVLTIAVRTYQDRYGYGVYSGPIGSAVFIITVTWLQKMKEIRGVYPDKRVYTQQVGPGCCFGALALMLRFYFQEWDYSYVHSFYHLSLAVSLVLLLPKKNRYAGTGRGAAKLGCLTLCCCVSQPSAWHTPACYQTHAIMLGPPDMLDLCYAG</sequence>
<dbReference type="PANTHER" id="PTHR14319">
    <property type="entry name" value="FIVE-SPAN TRANSMEMBRANE PROTEIN M83"/>
    <property type="match status" value="1"/>
</dbReference>
<dbReference type="GO" id="GO:0007520">
    <property type="term" value="P:myoblast fusion"/>
    <property type="evidence" value="ECO:0007669"/>
    <property type="project" value="Ensembl"/>
</dbReference>
<protein>
    <submittedName>
        <fullName evidence="9">Myomaker, myoblast fusion factor</fullName>
    </submittedName>
</protein>
<proteinExistence type="inferred from homology"/>
<dbReference type="PANTHER" id="PTHR14319:SF7">
    <property type="entry name" value="POST-GPI ATTACHMENT TO PROTEINS FACTOR 6"/>
    <property type="match status" value="1"/>
</dbReference>
<evidence type="ECO:0000313" key="9">
    <source>
        <dbReference type="Ensembl" id="ENSGMOP00000044690.1"/>
    </source>
</evidence>
<evidence type="ECO:0000256" key="1">
    <source>
        <dbReference type="ARBA" id="ARBA00004651"/>
    </source>
</evidence>
<feature type="transmembrane region" description="Helical" evidence="7">
    <location>
        <begin position="34"/>
        <end position="58"/>
    </location>
</feature>
<evidence type="ECO:0000256" key="6">
    <source>
        <dbReference type="ARBA" id="ARBA00023136"/>
    </source>
</evidence>
<feature type="transmembrane region" description="Helical" evidence="7">
    <location>
        <begin position="154"/>
        <end position="171"/>
    </location>
</feature>
<dbReference type="OMA" id="HHACSGP"/>
<organism evidence="9 10">
    <name type="scientific">Gadus morhua</name>
    <name type="common">Atlantic cod</name>
    <dbReference type="NCBI Taxonomy" id="8049"/>
    <lineage>
        <taxon>Eukaryota</taxon>
        <taxon>Metazoa</taxon>
        <taxon>Chordata</taxon>
        <taxon>Craniata</taxon>
        <taxon>Vertebrata</taxon>
        <taxon>Euteleostomi</taxon>
        <taxon>Actinopterygii</taxon>
        <taxon>Neopterygii</taxon>
        <taxon>Teleostei</taxon>
        <taxon>Neoteleostei</taxon>
        <taxon>Acanthomorphata</taxon>
        <taxon>Zeiogadaria</taxon>
        <taxon>Gadariae</taxon>
        <taxon>Gadiformes</taxon>
        <taxon>Gadoidei</taxon>
        <taxon>Gadidae</taxon>
        <taxon>Gadus</taxon>
    </lineage>
</organism>
<dbReference type="GO" id="GO:0048630">
    <property type="term" value="P:skeletal muscle tissue growth"/>
    <property type="evidence" value="ECO:0007669"/>
    <property type="project" value="Ensembl"/>
</dbReference>
<dbReference type="Ensembl" id="ENSGMOT00000048210.1">
    <property type="protein sequence ID" value="ENSGMOP00000044690.1"/>
    <property type="gene ID" value="ENSGMOG00000027852.1"/>
</dbReference>
<feature type="signal peptide" evidence="8">
    <location>
        <begin position="1"/>
        <end position="15"/>
    </location>
</feature>
<feature type="transmembrane region" description="Helical" evidence="7">
    <location>
        <begin position="65"/>
        <end position="85"/>
    </location>
</feature>
<evidence type="ECO:0000256" key="7">
    <source>
        <dbReference type="SAM" id="Phobius"/>
    </source>
</evidence>
<dbReference type="InterPro" id="IPR021910">
    <property type="entry name" value="NGX6/PGAP6/MYMK"/>
</dbReference>
<keyword evidence="8" id="KW-0732">Signal</keyword>
<dbReference type="GO" id="GO:0005886">
    <property type="term" value="C:plasma membrane"/>
    <property type="evidence" value="ECO:0007669"/>
    <property type="project" value="UniProtKB-SubCell"/>
</dbReference>
<dbReference type="AlphaFoldDB" id="A0A8C5BDA2"/>
<evidence type="ECO:0000313" key="10">
    <source>
        <dbReference type="Proteomes" id="UP000694546"/>
    </source>
</evidence>
<reference evidence="9" key="1">
    <citation type="submission" date="2025-08" db="UniProtKB">
        <authorList>
            <consortium name="Ensembl"/>
        </authorList>
    </citation>
    <scope>IDENTIFICATION</scope>
</reference>
<feature type="transmembrane region" description="Helical" evidence="7">
    <location>
        <begin position="177"/>
        <end position="196"/>
    </location>
</feature>
<dbReference type="GeneTree" id="ENSGT00940000160710"/>
<evidence type="ECO:0000256" key="3">
    <source>
        <dbReference type="ARBA" id="ARBA00022475"/>
    </source>
</evidence>